<dbReference type="InterPro" id="IPR050088">
    <property type="entry name" value="IspD/TarI_cytidylyltransf_bact"/>
</dbReference>
<dbReference type="EC" id="2.7.7.60" evidence="5"/>
<proteinExistence type="predicted"/>
<protein>
    <submittedName>
        <fullName evidence="5">2-C-methyl-D-erythritol 4-phosphate cytidylyltransferase</fullName>
        <ecNumber evidence="5">2.7.7.60</ecNumber>
    </submittedName>
</protein>
<dbReference type="GO" id="GO:0050518">
    <property type="term" value="F:2-C-methyl-D-erythritol 4-phosphate cytidylyltransferase activity"/>
    <property type="evidence" value="ECO:0007669"/>
    <property type="project" value="UniProtKB-EC"/>
</dbReference>
<dbReference type="Pfam" id="PF01128">
    <property type="entry name" value="IspD"/>
    <property type="match status" value="1"/>
</dbReference>
<feature type="domain" description="MobA-like NTP transferase" evidence="4">
    <location>
        <begin position="9"/>
        <end position="56"/>
    </location>
</feature>
<evidence type="ECO:0000256" key="1">
    <source>
        <dbReference type="ARBA" id="ARBA00022679"/>
    </source>
</evidence>
<gene>
    <name evidence="5" type="primary">ispD_1</name>
    <name evidence="5" type="ORF">AMURIS_01690</name>
</gene>
<sequence length="204" mass="23524">MNFEKYIGAVVLAGGKGERFQGEKQFCELKGKTLWRHVYDKIYAVTQSDNIVVVGVDIPGGETRTESVVKGLHQLSPNTERVIIAEAARPLVTKRQIEEILYDNAPSVSFVMPLVNTIIKREGIYINREEMYELLTPQAFDYQLICRALYSGKFKNMTDETRVMFEFYGIKPHLIETTENLFKVTYKRDLPIIESLMEIFDIEE</sequence>
<keyword evidence="3" id="KW-0414">Isoprene biosynthesis</keyword>
<dbReference type="AlphaFoldDB" id="A0A2K4ZET0"/>
<keyword evidence="6" id="KW-1185">Reference proteome</keyword>
<evidence type="ECO:0000256" key="3">
    <source>
        <dbReference type="ARBA" id="ARBA00023229"/>
    </source>
</evidence>
<organism evidence="5 6">
    <name type="scientific">Acetatifactor muris</name>
    <dbReference type="NCBI Taxonomy" id="879566"/>
    <lineage>
        <taxon>Bacteria</taxon>
        <taxon>Bacillati</taxon>
        <taxon>Bacillota</taxon>
        <taxon>Clostridia</taxon>
        <taxon>Lachnospirales</taxon>
        <taxon>Lachnospiraceae</taxon>
        <taxon>Acetatifactor</taxon>
    </lineage>
</organism>
<evidence type="ECO:0000313" key="6">
    <source>
        <dbReference type="Proteomes" id="UP000236311"/>
    </source>
</evidence>
<dbReference type="PANTHER" id="PTHR32125">
    <property type="entry name" value="2-C-METHYL-D-ERYTHRITOL 4-PHOSPHATE CYTIDYLYLTRANSFERASE, CHLOROPLASTIC"/>
    <property type="match status" value="1"/>
</dbReference>
<evidence type="ECO:0000256" key="2">
    <source>
        <dbReference type="ARBA" id="ARBA00022695"/>
    </source>
</evidence>
<dbReference type="InterPro" id="IPR034683">
    <property type="entry name" value="IspD/TarI"/>
</dbReference>
<evidence type="ECO:0000259" key="4">
    <source>
        <dbReference type="Pfam" id="PF12804"/>
    </source>
</evidence>
<accession>A0A2K4ZET0</accession>
<dbReference type="PANTHER" id="PTHR32125:SF4">
    <property type="entry name" value="2-C-METHYL-D-ERYTHRITOL 4-PHOSPHATE CYTIDYLYLTRANSFERASE, CHLOROPLASTIC"/>
    <property type="match status" value="1"/>
</dbReference>
<dbReference type="GO" id="GO:0008299">
    <property type="term" value="P:isoprenoid biosynthetic process"/>
    <property type="evidence" value="ECO:0007669"/>
    <property type="project" value="UniProtKB-KW"/>
</dbReference>
<name>A0A2K4ZET0_9FIRM</name>
<keyword evidence="1 5" id="KW-0808">Transferase</keyword>
<dbReference type="Gene3D" id="3.90.550.10">
    <property type="entry name" value="Spore Coat Polysaccharide Biosynthesis Protein SpsA, Chain A"/>
    <property type="match status" value="1"/>
</dbReference>
<keyword evidence="2 5" id="KW-0548">Nucleotidyltransferase</keyword>
<reference evidence="5 6" key="1">
    <citation type="submission" date="2018-01" db="EMBL/GenBank/DDBJ databases">
        <authorList>
            <person name="Gaut B.S."/>
            <person name="Morton B.R."/>
            <person name="Clegg M.T."/>
            <person name="Duvall M.R."/>
        </authorList>
    </citation>
    <scope>NUCLEOTIDE SEQUENCE [LARGE SCALE GENOMIC DNA]</scope>
    <source>
        <strain evidence="5">GP69</strain>
    </source>
</reference>
<dbReference type="RefSeq" id="WP_172455031.1">
    <property type="nucleotide sequence ID" value="NZ_JANJZD010000022.1"/>
</dbReference>
<dbReference type="InterPro" id="IPR025877">
    <property type="entry name" value="MobA-like_NTP_Trfase"/>
</dbReference>
<dbReference type="Proteomes" id="UP000236311">
    <property type="component" value="Unassembled WGS sequence"/>
</dbReference>
<dbReference type="SUPFAM" id="SSF53448">
    <property type="entry name" value="Nucleotide-diphospho-sugar transferases"/>
    <property type="match status" value="1"/>
</dbReference>
<dbReference type="EMBL" id="OFSM01000007">
    <property type="protein sequence ID" value="SOY28975.1"/>
    <property type="molecule type" value="Genomic_DNA"/>
</dbReference>
<evidence type="ECO:0000313" key="5">
    <source>
        <dbReference type="EMBL" id="SOY28975.1"/>
    </source>
</evidence>
<dbReference type="InterPro" id="IPR029044">
    <property type="entry name" value="Nucleotide-diphossugar_trans"/>
</dbReference>
<dbReference type="Pfam" id="PF12804">
    <property type="entry name" value="NTP_transf_3"/>
    <property type="match status" value="1"/>
</dbReference>